<accession>A0AA94PQE6</accession>
<feature type="domain" description="Murein transglycosylase-C N-terminal" evidence="3">
    <location>
        <begin position="77"/>
        <end position="234"/>
    </location>
</feature>
<feature type="domain" description="Transglycosylase SLT" evidence="2">
    <location>
        <begin position="238"/>
        <end position="365"/>
    </location>
</feature>
<dbReference type="GO" id="GO:0016020">
    <property type="term" value="C:membrane"/>
    <property type="evidence" value="ECO:0007669"/>
    <property type="project" value="InterPro"/>
</dbReference>
<dbReference type="Pfam" id="PF01464">
    <property type="entry name" value="SLT"/>
    <property type="match status" value="1"/>
</dbReference>
<dbReference type="PANTHER" id="PTHR37423">
    <property type="entry name" value="SOLUBLE LYTIC MUREIN TRANSGLYCOSYLASE-RELATED"/>
    <property type="match status" value="1"/>
</dbReference>
<dbReference type="GO" id="GO:0008933">
    <property type="term" value="F:peptidoglycan lytic transglycosylase activity"/>
    <property type="evidence" value="ECO:0007669"/>
    <property type="project" value="InterPro"/>
</dbReference>
<dbReference type="PROSITE" id="PS51257">
    <property type="entry name" value="PROKAR_LIPOPROTEIN"/>
    <property type="match status" value="1"/>
</dbReference>
<protein>
    <submittedName>
        <fullName evidence="4">Membrane-bound lytic murein transglycosylase C</fullName>
    </submittedName>
</protein>
<dbReference type="EMBL" id="SOBK01000003">
    <property type="protein sequence ID" value="TDT89874.1"/>
    <property type="molecule type" value="Genomic_DNA"/>
</dbReference>
<dbReference type="AlphaFoldDB" id="A0AA94PQE6"/>
<dbReference type="InterPro" id="IPR008258">
    <property type="entry name" value="Transglycosylase_SLT_dom_1"/>
</dbReference>
<proteinExistence type="inferred from homology"/>
<dbReference type="CDD" id="cd16893">
    <property type="entry name" value="LT_MltC_MltE"/>
    <property type="match status" value="1"/>
</dbReference>
<comment type="caution">
    <text evidence="4">The sequence shown here is derived from an EMBL/GenBank/DDBJ whole genome shotgun (WGS) entry which is preliminary data.</text>
</comment>
<dbReference type="SUPFAM" id="SSF53955">
    <property type="entry name" value="Lysozyme-like"/>
    <property type="match status" value="1"/>
</dbReference>
<dbReference type="Proteomes" id="UP000295506">
    <property type="component" value="Unassembled WGS sequence"/>
</dbReference>
<gene>
    <name evidence="4" type="ORF">EDC59_103172</name>
</gene>
<name>A0AA94PQE6_9BACT</name>
<organism evidence="4 5">
    <name type="scientific">Pseudodesulfovibrio indicus</name>
    <dbReference type="NCBI Taxonomy" id="1716143"/>
    <lineage>
        <taxon>Bacteria</taxon>
        <taxon>Pseudomonadati</taxon>
        <taxon>Thermodesulfobacteriota</taxon>
        <taxon>Desulfovibrionia</taxon>
        <taxon>Desulfovibrionales</taxon>
        <taxon>Desulfovibrionaceae</taxon>
    </lineage>
</organism>
<evidence type="ECO:0000259" key="2">
    <source>
        <dbReference type="Pfam" id="PF01464"/>
    </source>
</evidence>
<dbReference type="InterPro" id="IPR024570">
    <property type="entry name" value="Murein_transglycosylaseC_N"/>
</dbReference>
<evidence type="ECO:0000313" key="5">
    <source>
        <dbReference type="Proteomes" id="UP000295506"/>
    </source>
</evidence>
<comment type="similarity">
    <text evidence="1">Belongs to the transglycosylase Slt family.</text>
</comment>
<dbReference type="InterPro" id="IPR023346">
    <property type="entry name" value="Lysozyme-like_dom_sf"/>
</dbReference>
<evidence type="ECO:0000256" key="1">
    <source>
        <dbReference type="ARBA" id="ARBA00007734"/>
    </source>
</evidence>
<dbReference type="PROSITE" id="PS00922">
    <property type="entry name" value="TRANSGLYCOSYLASE"/>
    <property type="match status" value="1"/>
</dbReference>
<reference evidence="4 5" key="1">
    <citation type="submission" date="2019-03" db="EMBL/GenBank/DDBJ databases">
        <title>Genomic Encyclopedia of Type Strains, Phase IV (KMG-IV): sequencing the most valuable type-strain genomes for metagenomic binning, comparative biology and taxonomic classification.</title>
        <authorList>
            <person name="Goeker M."/>
        </authorList>
    </citation>
    <scope>NUCLEOTIDE SEQUENCE [LARGE SCALE GENOMIC DNA]</scope>
    <source>
        <strain evidence="4 5">DSM 101483</strain>
    </source>
</reference>
<dbReference type="InterPro" id="IPR000189">
    <property type="entry name" value="Transglyc_AS"/>
</dbReference>
<dbReference type="Pfam" id="PF11873">
    <property type="entry name" value="Mltc_N"/>
    <property type="match status" value="1"/>
</dbReference>
<dbReference type="PANTHER" id="PTHR37423:SF2">
    <property type="entry name" value="MEMBRANE-BOUND LYTIC MUREIN TRANSGLYCOSYLASE C"/>
    <property type="match status" value="1"/>
</dbReference>
<sequence length="403" mass="44747">MFLFKTVNYNYHHKEMTRTLALLPLFLSLILAASCSRYDAVRIARAAATGNPAAAAEALARDKAIGYATNPAAIGSDLKNFQKLVETFVKAVTGVWGEKDARVPEPKQYVKYTQNYLSRASVDFDAGVVTVETVDQETPEKSLRNAIVTTLLTPGDPRAVDLYSAKTVKLGDTPFLLGEVKDTDGHDIRWEWRAGRYADHLIGTALKTRKVKGKTARSVTFPMVRDHLNIRAAKYRELVEGAAERFDISRNLIYAIMVVESDFNPFAVSSAMAVGLMQVVPATAGSDVYRFLNNKAGEPTREFLFEPPHNVTYGTAYLHLLDTRFLGEVKDPVSREYCVIAGYNGGAGSVLRTFDKDRTRAARKINGLPPGEVYETLRANLPHAETRRYLGKVLEAKKQFVNF</sequence>
<dbReference type="GO" id="GO:0000270">
    <property type="term" value="P:peptidoglycan metabolic process"/>
    <property type="evidence" value="ECO:0007669"/>
    <property type="project" value="InterPro"/>
</dbReference>
<dbReference type="Gene3D" id="1.10.530.10">
    <property type="match status" value="1"/>
</dbReference>
<evidence type="ECO:0000313" key="4">
    <source>
        <dbReference type="EMBL" id="TDT89874.1"/>
    </source>
</evidence>
<evidence type="ECO:0000259" key="3">
    <source>
        <dbReference type="Pfam" id="PF11873"/>
    </source>
</evidence>